<dbReference type="SUPFAM" id="SSF103473">
    <property type="entry name" value="MFS general substrate transporter"/>
    <property type="match status" value="1"/>
</dbReference>
<dbReference type="STRING" id="1081109.A0A168D7M9"/>
<gene>
    <name evidence="7" type="ORF">AAL_03415</name>
</gene>
<evidence type="ECO:0000256" key="5">
    <source>
        <dbReference type="ARBA" id="ARBA00023136"/>
    </source>
</evidence>
<dbReference type="OrthoDB" id="10021397at2759"/>
<dbReference type="Gene3D" id="1.20.1250.20">
    <property type="entry name" value="MFS general substrate transporter like domains"/>
    <property type="match status" value="2"/>
</dbReference>
<dbReference type="InterPro" id="IPR010573">
    <property type="entry name" value="MFS_Str1/Tri12-like"/>
</dbReference>
<dbReference type="Pfam" id="PF06609">
    <property type="entry name" value="TRI12"/>
    <property type="match status" value="1"/>
</dbReference>
<dbReference type="EMBL" id="AZGY01000006">
    <property type="protein sequence ID" value="KZZ97451.1"/>
    <property type="molecule type" value="Genomic_DNA"/>
</dbReference>
<dbReference type="InterPro" id="IPR036259">
    <property type="entry name" value="MFS_trans_sf"/>
</dbReference>
<feature type="transmembrane region" description="Helical" evidence="6">
    <location>
        <begin position="90"/>
        <end position="110"/>
    </location>
</feature>
<feature type="transmembrane region" description="Helical" evidence="6">
    <location>
        <begin position="171"/>
        <end position="188"/>
    </location>
</feature>
<reference evidence="7 8" key="1">
    <citation type="journal article" date="2016" name="Genome Biol. Evol.">
        <title>Divergent and convergent evolution of fungal pathogenicity.</title>
        <authorList>
            <person name="Shang Y."/>
            <person name="Xiao G."/>
            <person name="Zheng P."/>
            <person name="Cen K."/>
            <person name="Zhan S."/>
            <person name="Wang C."/>
        </authorList>
    </citation>
    <scope>NUCLEOTIDE SEQUENCE [LARGE SCALE GENOMIC DNA]</scope>
    <source>
        <strain evidence="7 8">RCEF 2490</strain>
    </source>
</reference>
<keyword evidence="2" id="KW-0813">Transport</keyword>
<feature type="transmembrane region" description="Helical" evidence="6">
    <location>
        <begin position="12"/>
        <end position="37"/>
    </location>
</feature>
<evidence type="ECO:0000256" key="2">
    <source>
        <dbReference type="ARBA" id="ARBA00022448"/>
    </source>
</evidence>
<evidence type="ECO:0000256" key="4">
    <source>
        <dbReference type="ARBA" id="ARBA00022989"/>
    </source>
</evidence>
<organism evidence="7 8">
    <name type="scientific">Moelleriella libera RCEF 2490</name>
    <dbReference type="NCBI Taxonomy" id="1081109"/>
    <lineage>
        <taxon>Eukaryota</taxon>
        <taxon>Fungi</taxon>
        <taxon>Dikarya</taxon>
        <taxon>Ascomycota</taxon>
        <taxon>Pezizomycotina</taxon>
        <taxon>Sordariomycetes</taxon>
        <taxon>Hypocreomycetidae</taxon>
        <taxon>Hypocreales</taxon>
        <taxon>Clavicipitaceae</taxon>
        <taxon>Moelleriella</taxon>
    </lineage>
</organism>
<evidence type="ECO:0000313" key="8">
    <source>
        <dbReference type="Proteomes" id="UP000078544"/>
    </source>
</evidence>
<feature type="transmembrane region" description="Helical" evidence="6">
    <location>
        <begin position="58"/>
        <end position="78"/>
    </location>
</feature>
<name>A0A168D7M9_9HYPO</name>
<sequence length="223" mass="23903">MDLENQTADHTTWRWCFYINLPIGVFAASIILLFFHAPSSAAPAAAAAAPITEKLRQLDPLGIALVMGCLICFILAFQKGGQTHAWSSPLVIGLLTGSVVLALIFTASNYLQRENDRAIIPPRLVASYRIWPLCLFTTFNAGIFFLVIYLLPLYFQTAQGVSPTASGVRNLPLIVPWLVASLVAASFLQSTGYAKPILPFGAVLAAIGTGLFYTLDVGSGAGK</sequence>
<dbReference type="PANTHER" id="PTHR23501:SF177">
    <property type="entry name" value="MAJOR FACILITATOR SUPERFAMILY (MFS) PROFILE DOMAIN-CONTAINING PROTEIN-RELATED"/>
    <property type="match status" value="1"/>
</dbReference>
<comment type="subcellular location">
    <subcellularLocation>
        <location evidence="1">Membrane</location>
        <topology evidence="1">Multi-pass membrane protein</topology>
    </subcellularLocation>
</comment>
<keyword evidence="5 6" id="KW-0472">Membrane</keyword>
<evidence type="ECO:0000313" key="7">
    <source>
        <dbReference type="EMBL" id="KZZ97451.1"/>
    </source>
</evidence>
<dbReference type="Proteomes" id="UP000078544">
    <property type="component" value="Unassembled WGS sequence"/>
</dbReference>
<dbReference type="PANTHER" id="PTHR23501">
    <property type="entry name" value="MAJOR FACILITATOR SUPERFAMILY"/>
    <property type="match status" value="1"/>
</dbReference>
<keyword evidence="3 6" id="KW-0812">Transmembrane</keyword>
<keyword evidence="4 6" id="KW-1133">Transmembrane helix</keyword>
<dbReference type="GO" id="GO:0005886">
    <property type="term" value="C:plasma membrane"/>
    <property type="evidence" value="ECO:0007669"/>
    <property type="project" value="TreeGrafter"/>
</dbReference>
<accession>A0A168D7M9</accession>
<feature type="transmembrane region" description="Helical" evidence="6">
    <location>
        <begin position="197"/>
        <end position="215"/>
    </location>
</feature>
<evidence type="ECO:0000256" key="1">
    <source>
        <dbReference type="ARBA" id="ARBA00004141"/>
    </source>
</evidence>
<feature type="transmembrane region" description="Helical" evidence="6">
    <location>
        <begin position="130"/>
        <end position="151"/>
    </location>
</feature>
<protein>
    <submittedName>
        <fullName evidence="7">Fungal trichothecene efflux pump</fullName>
    </submittedName>
</protein>
<dbReference type="GO" id="GO:0022857">
    <property type="term" value="F:transmembrane transporter activity"/>
    <property type="evidence" value="ECO:0007669"/>
    <property type="project" value="InterPro"/>
</dbReference>
<proteinExistence type="predicted"/>
<comment type="caution">
    <text evidence="7">The sequence shown here is derived from an EMBL/GenBank/DDBJ whole genome shotgun (WGS) entry which is preliminary data.</text>
</comment>
<dbReference type="AlphaFoldDB" id="A0A168D7M9"/>
<evidence type="ECO:0000256" key="6">
    <source>
        <dbReference type="SAM" id="Phobius"/>
    </source>
</evidence>
<evidence type="ECO:0000256" key="3">
    <source>
        <dbReference type="ARBA" id="ARBA00022692"/>
    </source>
</evidence>
<keyword evidence="8" id="KW-1185">Reference proteome</keyword>